<comment type="caution">
    <text evidence="4">The sequence shown here is derived from an EMBL/GenBank/DDBJ whole genome shotgun (WGS) entry which is preliminary data.</text>
</comment>
<dbReference type="Pfam" id="PF13487">
    <property type="entry name" value="HD_5"/>
    <property type="match status" value="1"/>
</dbReference>
<sequence>MDQSRTSASRTPAWKLLLVDDDPEVHAVTQLVLGNFRFQDRPLEILSATSEAEARQLLAEHADIAVVFLDVVMEHDRSGLMLVEHIRRELGNHDIRIVLRTGQPGQAPEHDVVTRYDINDYREKTELTAQKLYTTLFAALRAWRDIQTIRASKRGLERVISASARTFGNEHHDGFRTTVLAQLDRLVEGASTLCVAVDNPDPAAPLVATAATGRLRECGDRPLHEVLPAHQFESLRGALDERAHRFDGDHYALYFVDSASDRELLFLGQVEHLSELDHKLLELFASNVAIALKNLDLTQDLTDAQMEMIFLLAGAAESRSHETAAHVSRVGLVAELLAREYGLDDATCERIRHAAPLHDIGKIGTPDAILNKPGGHTPEETVVMRQHAEIGHRMLATSKRAVLQLAAEIALTHHERWDGGGYPHGLAGEAIPVSGRITMLADVFDALGSKRCYKDAWPAERIRGYIVENSGAMFDPTLVRILLQNWSRAEAIRERLPD</sequence>
<dbReference type="InterPro" id="IPR037522">
    <property type="entry name" value="HD_GYP_dom"/>
</dbReference>
<dbReference type="Gene3D" id="1.10.3210.10">
    <property type="entry name" value="Hypothetical protein af1432"/>
    <property type="match status" value="1"/>
</dbReference>
<dbReference type="InterPro" id="IPR001789">
    <property type="entry name" value="Sig_transdc_resp-reg_receiver"/>
</dbReference>
<dbReference type="Pfam" id="PF11849">
    <property type="entry name" value="DUF3369"/>
    <property type="match status" value="1"/>
</dbReference>
<dbReference type="PROSITE" id="PS50110">
    <property type="entry name" value="RESPONSE_REGULATORY"/>
    <property type="match status" value="1"/>
</dbReference>
<gene>
    <name evidence="4" type="ORF">SNE34_03880</name>
</gene>
<dbReference type="Proteomes" id="UP001355056">
    <property type="component" value="Unassembled WGS sequence"/>
</dbReference>
<evidence type="ECO:0000313" key="5">
    <source>
        <dbReference type="Proteomes" id="UP001355056"/>
    </source>
</evidence>
<dbReference type="CDD" id="cd00077">
    <property type="entry name" value="HDc"/>
    <property type="match status" value="1"/>
</dbReference>
<dbReference type="PANTHER" id="PTHR45228:SF9">
    <property type="entry name" value="3'3'-CGAMP-SPECIFIC PHOSPHODIESTERASE 2"/>
    <property type="match status" value="1"/>
</dbReference>
<keyword evidence="1" id="KW-0597">Phosphoprotein</keyword>
<proteinExistence type="predicted"/>
<dbReference type="Gene3D" id="3.40.50.2300">
    <property type="match status" value="1"/>
</dbReference>
<feature type="modified residue" description="4-aspartylphosphate" evidence="1">
    <location>
        <position position="70"/>
    </location>
</feature>
<dbReference type="InterPro" id="IPR003607">
    <property type="entry name" value="HD/PDEase_dom"/>
</dbReference>
<dbReference type="Pfam" id="PF00072">
    <property type="entry name" value="Response_reg"/>
    <property type="match status" value="1"/>
</dbReference>
<dbReference type="InterPro" id="IPR006675">
    <property type="entry name" value="HDIG_dom"/>
</dbReference>
<dbReference type="PROSITE" id="PS51832">
    <property type="entry name" value="HD_GYP"/>
    <property type="match status" value="1"/>
</dbReference>
<dbReference type="SMART" id="SM00448">
    <property type="entry name" value="REC"/>
    <property type="match status" value="1"/>
</dbReference>
<dbReference type="InterPro" id="IPR021800">
    <property type="entry name" value="DUF3369"/>
</dbReference>
<dbReference type="InterPro" id="IPR011006">
    <property type="entry name" value="CheY-like_superfamily"/>
</dbReference>
<dbReference type="PANTHER" id="PTHR45228">
    <property type="entry name" value="CYCLIC DI-GMP PHOSPHODIESTERASE TM_0186-RELATED"/>
    <property type="match status" value="1"/>
</dbReference>
<evidence type="ECO:0000256" key="1">
    <source>
        <dbReference type="PROSITE-ProRule" id="PRU00169"/>
    </source>
</evidence>
<dbReference type="EMBL" id="JAXGFP010000002">
    <property type="protein sequence ID" value="MEG3183152.1"/>
    <property type="molecule type" value="Genomic_DNA"/>
</dbReference>
<dbReference type="InterPro" id="IPR052020">
    <property type="entry name" value="Cyclic_di-GMP/3'3'-cGAMP_PDE"/>
</dbReference>
<dbReference type="RefSeq" id="WP_332614908.1">
    <property type="nucleotide sequence ID" value="NZ_JAXGFP010000002.1"/>
</dbReference>
<protein>
    <submittedName>
        <fullName evidence="4">DUF3369 domain-containing protein</fullName>
    </submittedName>
</protein>
<evidence type="ECO:0000259" key="2">
    <source>
        <dbReference type="PROSITE" id="PS50110"/>
    </source>
</evidence>
<keyword evidence="5" id="KW-1185">Reference proteome</keyword>
<feature type="domain" description="Response regulatory" evidence="2">
    <location>
        <begin position="15"/>
        <end position="139"/>
    </location>
</feature>
<evidence type="ECO:0000313" key="4">
    <source>
        <dbReference type="EMBL" id="MEG3183152.1"/>
    </source>
</evidence>
<dbReference type="SUPFAM" id="SSF52172">
    <property type="entry name" value="CheY-like"/>
    <property type="match status" value="1"/>
</dbReference>
<name>A0ABU7YW51_9GAMM</name>
<organism evidence="4 5">
    <name type="scientific">Novilysobacter erysipheiresistens</name>
    <dbReference type="NCBI Taxonomy" id="1749332"/>
    <lineage>
        <taxon>Bacteria</taxon>
        <taxon>Pseudomonadati</taxon>
        <taxon>Pseudomonadota</taxon>
        <taxon>Gammaproteobacteria</taxon>
        <taxon>Lysobacterales</taxon>
        <taxon>Lysobacteraceae</taxon>
        <taxon>Novilysobacter</taxon>
    </lineage>
</organism>
<accession>A0ABU7YW51</accession>
<dbReference type="SUPFAM" id="SSF109604">
    <property type="entry name" value="HD-domain/PDEase-like"/>
    <property type="match status" value="1"/>
</dbReference>
<dbReference type="NCBIfam" id="TIGR00277">
    <property type="entry name" value="HDIG"/>
    <property type="match status" value="1"/>
</dbReference>
<reference evidence="4 5" key="1">
    <citation type="journal article" date="2016" name="Int. J. Syst. Evol. Microbiol.">
        <title>Lysobacter erysipheiresistens sp. nov., an antagonist of powdery mildew, isolated from tobacco-cultivated soil.</title>
        <authorList>
            <person name="Xie B."/>
            <person name="Li T."/>
            <person name="Lin X."/>
            <person name="Wang C.J."/>
            <person name="Chen Y.J."/>
            <person name="Liu W.J."/>
            <person name="Zhao Z.W."/>
        </authorList>
    </citation>
    <scope>NUCLEOTIDE SEQUENCE [LARGE SCALE GENOMIC DNA]</scope>
    <source>
        <strain evidence="4 5">RS-LYSO-3</strain>
    </source>
</reference>
<evidence type="ECO:0000259" key="3">
    <source>
        <dbReference type="PROSITE" id="PS51832"/>
    </source>
</evidence>
<feature type="domain" description="HD-GYP" evidence="3">
    <location>
        <begin position="301"/>
        <end position="498"/>
    </location>
</feature>
<dbReference type="SMART" id="SM00471">
    <property type="entry name" value="HDc"/>
    <property type="match status" value="1"/>
</dbReference>